<keyword evidence="2" id="KW-1185">Reference proteome</keyword>
<dbReference type="RefSeq" id="WP_218099343.1">
    <property type="nucleotide sequence ID" value="NZ_CAJVCE010000007.1"/>
</dbReference>
<organism evidence="1 2">
    <name type="scientific">Paenibacillus allorhizosphaerae</name>
    <dbReference type="NCBI Taxonomy" id="2849866"/>
    <lineage>
        <taxon>Bacteria</taxon>
        <taxon>Bacillati</taxon>
        <taxon>Bacillota</taxon>
        <taxon>Bacilli</taxon>
        <taxon>Bacillales</taxon>
        <taxon>Paenibacillaceae</taxon>
        <taxon>Paenibacillus</taxon>
    </lineage>
</organism>
<evidence type="ECO:0008006" key="3">
    <source>
        <dbReference type="Google" id="ProtNLM"/>
    </source>
</evidence>
<evidence type="ECO:0000313" key="2">
    <source>
        <dbReference type="Proteomes" id="UP000730618"/>
    </source>
</evidence>
<comment type="caution">
    <text evidence="1">The sequence shown here is derived from an EMBL/GenBank/DDBJ whole genome shotgun (WGS) entry which is preliminary data.</text>
</comment>
<dbReference type="Proteomes" id="UP000730618">
    <property type="component" value="Unassembled WGS sequence"/>
</dbReference>
<dbReference type="CDD" id="cd07812">
    <property type="entry name" value="SRPBCC"/>
    <property type="match status" value="1"/>
</dbReference>
<reference evidence="1 2" key="1">
    <citation type="submission" date="2021-06" db="EMBL/GenBank/DDBJ databases">
        <authorList>
            <person name="Criscuolo A."/>
        </authorList>
    </citation>
    <scope>NUCLEOTIDE SEQUENCE [LARGE SCALE GENOMIC DNA]</scope>
    <source>
        <strain evidence="2">CIP 111802</strain>
    </source>
</reference>
<dbReference type="EMBL" id="CAJVCE010000007">
    <property type="protein sequence ID" value="CAG7643499.1"/>
    <property type="molecule type" value="Genomic_DNA"/>
</dbReference>
<dbReference type="InterPro" id="IPR019587">
    <property type="entry name" value="Polyketide_cyclase/dehydratase"/>
</dbReference>
<proteinExistence type="predicted"/>
<protein>
    <recommendedName>
        <fullName evidence="3">SRPBCC family protein</fullName>
    </recommendedName>
</protein>
<sequence length="159" mass="17671">MKTYQVAVARMIDAPHEAVYRVVTDMKVHLGILPKQFETLEVLQGGSGSGTVFHLNMNVMGVRSSLQMTVTEPVPGRVIREQDDTAGVTTTWTLKPSNDGRHCHVDLATEFPSKPGLAGVVERLLFPPVIRSIYHRELDNINVYLTTGLTARKDTVLFR</sequence>
<dbReference type="Pfam" id="PF10604">
    <property type="entry name" value="Polyketide_cyc2"/>
    <property type="match status" value="1"/>
</dbReference>
<name>A0ABM8VI30_9BACL</name>
<evidence type="ECO:0000313" key="1">
    <source>
        <dbReference type="EMBL" id="CAG7643499.1"/>
    </source>
</evidence>
<accession>A0ABM8VI30</accession>
<gene>
    <name evidence="1" type="ORF">PAECIP111802_03032</name>
</gene>